<dbReference type="GO" id="GO:0004674">
    <property type="term" value="F:protein serine/threonine kinase activity"/>
    <property type="evidence" value="ECO:0007669"/>
    <property type="project" value="UniProtKB-KW"/>
</dbReference>
<dbReference type="PANTHER" id="PTHR22983:SF6">
    <property type="entry name" value="SERINE_THREONINE-PROTEIN KINASE 36"/>
    <property type="match status" value="1"/>
</dbReference>
<dbReference type="Pfam" id="PF00069">
    <property type="entry name" value="Pkinase"/>
    <property type="match status" value="1"/>
</dbReference>
<evidence type="ECO:0000256" key="10">
    <source>
        <dbReference type="SAM" id="MobiDB-lite"/>
    </source>
</evidence>
<dbReference type="Gene3D" id="1.10.510.10">
    <property type="entry name" value="Transferase(Phosphotransferase) domain 1"/>
    <property type="match status" value="1"/>
</dbReference>
<dbReference type="EC" id="2.7.11.1" evidence="1"/>
<evidence type="ECO:0000259" key="11">
    <source>
        <dbReference type="PROSITE" id="PS50011"/>
    </source>
</evidence>
<evidence type="ECO:0000256" key="6">
    <source>
        <dbReference type="ARBA" id="ARBA00022840"/>
    </source>
</evidence>
<dbReference type="GO" id="GO:0007224">
    <property type="term" value="P:smoothened signaling pathway"/>
    <property type="evidence" value="ECO:0007669"/>
    <property type="project" value="TreeGrafter"/>
</dbReference>
<dbReference type="OrthoDB" id="266718at2759"/>
<dbReference type="GO" id="GO:0005524">
    <property type="term" value="F:ATP binding"/>
    <property type="evidence" value="ECO:0007669"/>
    <property type="project" value="UniProtKB-UniRule"/>
</dbReference>
<dbReference type="GO" id="GO:0005737">
    <property type="term" value="C:cytoplasm"/>
    <property type="evidence" value="ECO:0007669"/>
    <property type="project" value="TreeGrafter"/>
</dbReference>
<keyword evidence="6 9" id="KW-0067">ATP-binding</keyword>
<evidence type="ECO:0000256" key="3">
    <source>
        <dbReference type="ARBA" id="ARBA00022679"/>
    </source>
</evidence>
<comment type="catalytic activity">
    <reaction evidence="7">
        <text>L-threonyl-[protein] + ATP = O-phospho-L-threonyl-[protein] + ADP + H(+)</text>
        <dbReference type="Rhea" id="RHEA:46608"/>
        <dbReference type="Rhea" id="RHEA-COMP:11060"/>
        <dbReference type="Rhea" id="RHEA-COMP:11605"/>
        <dbReference type="ChEBI" id="CHEBI:15378"/>
        <dbReference type="ChEBI" id="CHEBI:30013"/>
        <dbReference type="ChEBI" id="CHEBI:30616"/>
        <dbReference type="ChEBI" id="CHEBI:61977"/>
        <dbReference type="ChEBI" id="CHEBI:456216"/>
        <dbReference type="EC" id="2.7.11.1"/>
    </reaction>
</comment>
<evidence type="ECO:0000256" key="4">
    <source>
        <dbReference type="ARBA" id="ARBA00022741"/>
    </source>
</evidence>
<dbReference type="PROSITE" id="PS51257">
    <property type="entry name" value="PROKAR_LIPOPROTEIN"/>
    <property type="match status" value="1"/>
</dbReference>
<dbReference type="FunFam" id="1.10.510.10:FF:001240">
    <property type="entry name" value="Kinase, ULK"/>
    <property type="match status" value="1"/>
</dbReference>
<dbReference type="EMBL" id="OUUW01000003">
    <property type="protein sequence ID" value="SPP77903.1"/>
    <property type="molecule type" value="Genomic_DNA"/>
</dbReference>
<proteinExistence type="predicted"/>
<dbReference type="InterPro" id="IPR011009">
    <property type="entry name" value="Kinase-like_dom_sf"/>
</dbReference>
<dbReference type="PROSITE" id="PS50011">
    <property type="entry name" value="PROTEIN_KINASE_DOM"/>
    <property type="match status" value="1"/>
</dbReference>
<evidence type="ECO:0000256" key="5">
    <source>
        <dbReference type="ARBA" id="ARBA00022777"/>
    </source>
</evidence>
<evidence type="ECO:0000256" key="1">
    <source>
        <dbReference type="ARBA" id="ARBA00012513"/>
    </source>
</evidence>
<dbReference type="SMART" id="SM00220">
    <property type="entry name" value="S_TKc"/>
    <property type="match status" value="1"/>
</dbReference>
<dbReference type="InterPro" id="IPR008271">
    <property type="entry name" value="Ser/Thr_kinase_AS"/>
</dbReference>
<dbReference type="OMA" id="VRLAGCM"/>
<feature type="region of interest" description="Disordered" evidence="10">
    <location>
        <begin position="461"/>
        <end position="489"/>
    </location>
</feature>
<keyword evidence="4 9" id="KW-0547">Nucleotide-binding</keyword>
<evidence type="ECO:0000256" key="2">
    <source>
        <dbReference type="ARBA" id="ARBA00022527"/>
    </source>
</evidence>
<name>A0A3B0JBM0_DROGU</name>
<evidence type="ECO:0000313" key="13">
    <source>
        <dbReference type="Proteomes" id="UP000268350"/>
    </source>
</evidence>
<dbReference type="InterPro" id="IPR017441">
    <property type="entry name" value="Protein_kinase_ATP_BS"/>
</dbReference>
<keyword evidence="2" id="KW-0723">Serine/threonine-protein kinase</keyword>
<dbReference type="Proteomes" id="UP000268350">
    <property type="component" value="Unassembled WGS sequence"/>
</dbReference>
<dbReference type="SUPFAM" id="SSF56112">
    <property type="entry name" value="Protein kinase-like (PK-like)"/>
    <property type="match status" value="1"/>
</dbReference>
<dbReference type="STRING" id="7266.A0A3B0JBM0"/>
<gene>
    <name evidence="12" type="ORF">DGUA_6G010458</name>
</gene>
<comment type="catalytic activity">
    <reaction evidence="8">
        <text>L-seryl-[protein] + ATP = O-phospho-L-seryl-[protein] + ADP + H(+)</text>
        <dbReference type="Rhea" id="RHEA:17989"/>
        <dbReference type="Rhea" id="RHEA-COMP:9863"/>
        <dbReference type="Rhea" id="RHEA-COMP:11604"/>
        <dbReference type="ChEBI" id="CHEBI:15378"/>
        <dbReference type="ChEBI" id="CHEBI:29999"/>
        <dbReference type="ChEBI" id="CHEBI:30616"/>
        <dbReference type="ChEBI" id="CHEBI:83421"/>
        <dbReference type="ChEBI" id="CHEBI:456216"/>
        <dbReference type="EC" id="2.7.11.1"/>
    </reaction>
</comment>
<feature type="binding site" evidence="9">
    <location>
        <position position="33"/>
    </location>
    <ligand>
        <name>ATP</name>
        <dbReference type="ChEBI" id="CHEBI:30616"/>
    </ligand>
</feature>
<accession>A0A3B0JBM0</accession>
<reference evidence="13" key="1">
    <citation type="submission" date="2018-01" db="EMBL/GenBank/DDBJ databases">
        <authorList>
            <person name="Alioto T."/>
            <person name="Alioto T."/>
        </authorList>
    </citation>
    <scope>NUCLEOTIDE SEQUENCE [LARGE SCALE GENOMIC DNA]</scope>
</reference>
<sequence length="797" mass="89123">MNRYAVSSLVGQGSFGCVYKAQRRDDDKVVAIKVISKRGRSNRELKNLRRECDIQARLKNPHVIEMIESFESKFDLFVVTEFALMDLHRYLSFNGAMPEEHARRVIGHLVSALYYLHSNRILHRDLKPQNVLLDKNMHAKLCDFGLARNMTLGTHVLTSIKGTPLYMAPELLAEQPYDHQADMWSLGCIAYESMAGQPPFCATSILHLVKLIKHEDVKWPSTLSSECRSFLQGLLEKDPGMRISWTQLLCHPFVEGKLYIAEVQPEAAQASPFINPKAAKGRVQKSSQRTADLNDVLAALQLGEAGINENLSTSRDSINAIAPSDIEQLETDAEDNGHRVLVPFADISFRDMPPDESASLDAGPLVNSQTCYVSGNSNMILNHQNDNFPAEVQAGGAKGVAAKLKAALNLRQLSRSKDLEKRKLSQNLDNFSLRLGQSIDTEAQRKTTEMLTAQERKCRDKEAQAQAQAQLKQSLHSTNEEKLSSDNTPPCLLPGWDSCDESQSPPIENDEWLAFLHRSIQELMDGEFDSLKQHNLVSIIVAPLRNSKAIPKVLQSVAQLLSLPFVLAEPLMLVDLDLIRNVYVDVKLVPNLMYACKLLLSHRQLSDSAASAPLTLGSLSRTMRSIPELSVEEMGTACSLYELVCHLVHQQQQFLSQFCDAIAILAVNDLFLNFLTHEFKHADSDSSSVRLAGCMLALMSCVLRELPENAELVERIVFSPRLRFAALLQSRHQLLRQRACQLLRLLARFSLRGVHCMWGAELRSALQSLAEQQHCPAVRLEAAQTLDELSQFSFFVA</sequence>
<dbReference type="PROSITE" id="PS00108">
    <property type="entry name" value="PROTEIN_KINASE_ST"/>
    <property type="match status" value="1"/>
</dbReference>
<dbReference type="PANTHER" id="PTHR22983">
    <property type="entry name" value="PROTEIN KINASE RELATED"/>
    <property type="match status" value="1"/>
</dbReference>
<keyword evidence="3" id="KW-0808">Transferase</keyword>
<keyword evidence="5 12" id="KW-0418">Kinase</keyword>
<dbReference type="PROSITE" id="PS00107">
    <property type="entry name" value="PROTEIN_KINASE_ATP"/>
    <property type="match status" value="1"/>
</dbReference>
<dbReference type="InterPro" id="IPR000719">
    <property type="entry name" value="Prot_kinase_dom"/>
</dbReference>
<keyword evidence="13" id="KW-1185">Reference proteome</keyword>
<evidence type="ECO:0000256" key="7">
    <source>
        <dbReference type="ARBA" id="ARBA00047899"/>
    </source>
</evidence>
<feature type="domain" description="Protein kinase" evidence="11">
    <location>
        <begin position="4"/>
        <end position="254"/>
    </location>
</feature>
<evidence type="ECO:0000256" key="8">
    <source>
        <dbReference type="ARBA" id="ARBA00048679"/>
    </source>
</evidence>
<evidence type="ECO:0000256" key="9">
    <source>
        <dbReference type="PROSITE-ProRule" id="PRU10141"/>
    </source>
</evidence>
<evidence type="ECO:0000313" key="12">
    <source>
        <dbReference type="EMBL" id="SPP77903.1"/>
    </source>
</evidence>
<dbReference type="CDD" id="cd14002">
    <property type="entry name" value="STKc_STK36"/>
    <property type="match status" value="1"/>
</dbReference>
<protein>
    <recommendedName>
        <fullName evidence="1">non-specific serine/threonine protein kinase</fullName>
        <ecNumber evidence="1">2.7.11.1</ecNumber>
    </recommendedName>
</protein>
<organism evidence="12 13">
    <name type="scientific">Drosophila guanche</name>
    <name type="common">Fruit fly</name>
    <dbReference type="NCBI Taxonomy" id="7266"/>
    <lineage>
        <taxon>Eukaryota</taxon>
        <taxon>Metazoa</taxon>
        <taxon>Ecdysozoa</taxon>
        <taxon>Arthropoda</taxon>
        <taxon>Hexapoda</taxon>
        <taxon>Insecta</taxon>
        <taxon>Pterygota</taxon>
        <taxon>Neoptera</taxon>
        <taxon>Endopterygota</taxon>
        <taxon>Diptera</taxon>
        <taxon>Brachycera</taxon>
        <taxon>Muscomorpha</taxon>
        <taxon>Ephydroidea</taxon>
        <taxon>Drosophilidae</taxon>
        <taxon>Drosophila</taxon>
        <taxon>Sophophora</taxon>
    </lineage>
</organism>
<dbReference type="AlphaFoldDB" id="A0A3B0JBM0"/>